<dbReference type="InterPro" id="IPR018958">
    <property type="entry name" value="Knr4/Smi1-like_dom"/>
</dbReference>
<evidence type="ECO:0000313" key="3">
    <source>
        <dbReference type="Proteomes" id="UP000295292"/>
    </source>
</evidence>
<protein>
    <submittedName>
        <fullName evidence="2">SMI1/KNR4 family protein SUKH-1</fullName>
    </submittedName>
</protein>
<dbReference type="AlphaFoldDB" id="A0A4R6WFY4"/>
<keyword evidence="3" id="KW-1185">Reference proteome</keyword>
<accession>A0A4R6WFY4</accession>
<gene>
    <name evidence="2" type="ORF">CLV99_0491</name>
</gene>
<evidence type="ECO:0000259" key="1">
    <source>
        <dbReference type="SMART" id="SM00860"/>
    </source>
</evidence>
<dbReference type="SUPFAM" id="SSF160631">
    <property type="entry name" value="SMI1/KNR4-like"/>
    <property type="match status" value="1"/>
</dbReference>
<dbReference type="Pfam" id="PF09346">
    <property type="entry name" value="SMI1_KNR4"/>
    <property type="match status" value="1"/>
</dbReference>
<dbReference type="InterPro" id="IPR037883">
    <property type="entry name" value="Knr4/Smi1-like_sf"/>
</dbReference>
<organism evidence="2 3">
    <name type="scientific">Sphingobacterium yanglingense</name>
    <dbReference type="NCBI Taxonomy" id="1437280"/>
    <lineage>
        <taxon>Bacteria</taxon>
        <taxon>Pseudomonadati</taxon>
        <taxon>Bacteroidota</taxon>
        <taxon>Sphingobacteriia</taxon>
        <taxon>Sphingobacteriales</taxon>
        <taxon>Sphingobacteriaceae</taxon>
        <taxon>Sphingobacterium</taxon>
    </lineage>
</organism>
<name>A0A4R6WFY4_9SPHI</name>
<dbReference type="EMBL" id="SNYV01000011">
    <property type="protein sequence ID" value="TDQ79060.1"/>
    <property type="molecule type" value="Genomic_DNA"/>
</dbReference>
<feature type="domain" description="Knr4/Smi1-like" evidence="1">
    <location>
        <begin position="30"/>
        <end position="135"/>
    </location>
</feature>
<dbReference type="SMART" id="SM00860">
    <property type="entry name" value="SMI1_KNR4"/>
    <property type="match status" value="1"/>
</dbReference>
<dbReference type="RefSeq" id="WP_133582877.1">
    <property type="nucleotide sequence ID" value="NZ_SNYV01000011.1"/>
</dbReference>
<comment type="caution">
    <text evidence="2">The sequence shown here is derived from an EMBL/GenBank/DDBJ whole genome shotgun (WGS) entry which is preliminary data.</text>
</comment>
<dbReference type="OrthoDB" id="701486at2"/>
<evidence type="ECO:0000313" key="2">
    <source>
        <dbReference type="EMBL" id="TDQ79060.1"/>
    </source>
</evidence>
<dbReference type="Proteomes" id="UP000295292">
    <property type="component" value="Unassembled WGS sequence"/>
</dbReference>
<reference evidence="2 3" key="1">
    <citation type="submission" date="2019-03" db="EMBL/GenBank/DDBJ databases">
        <title>Genomic Encyclopedia of Archaeal and Bacterial Type Strains, Phase II (KMG-II): from individual species to whole genera.</title>
        <authorList>
            <person name="Goeker M."/>
        </authorList>
    </citation>
    <scope>NUCLEOTIDE SEQUENCE [LARGE SCALE GENOMIC DNA]</scope>
    <source>
        <strain evidence="2 3">DSM 28353</strain>
    </source>
</reference>
<proteinExistence type="predicted"/>
<sequence length="245" mass="28428">MKPKEALESIISTQYISEDGDKYKVELLPGLTENEINELKEQLPDKYLPQSIEELLLYSRGFEFQGLDEIRFDAINQFGFEEFFPNSIPLASDGFGNFWILDISKNGDWGHVFYVCHDPAVVVKHSNDLAEFILHVDEFGRKRGASHLNDVHEKAVDKIWKVNNGFMTYGELYETEDTILREFGANFDDNFVFVDLRTKPNKTGFAWGKFGSEIHNVKRHETELIWALEKQQKKRGFFAKLLGHR</sequence>